<evidence type="ECO:0000256" key="4">
    <source>
        <dbReference type="ARBA" id="ARBA00022691"/>
    </source>
</evidence>
<evidence type="ECO:0000313" key="8">
    <source>
        <dbReference type="EMBL" id="AGA28572.1"/>
    </source>
</evidence>
<comment type="catalytic activity">
    <reaction evidence="5">
        <text>a 2'-deoxyadenosine in DNA + S-adenosyl-L-methionine = an N(6)-methyl-2'-deoxyadenosine in DNA + S-adenosyl-L-homocysteine + H(+)</text>
        <dbReference type="Rhea" id="RHEA:15197"/>
        <dbReference type="Rhea" id="RHEA-COMP:12418"/>
        <dbReference type="Rhea" id="RHEA-COMP:12419"/>
        <dbReference type="ChEBI" id="CHEBI:15378"/>
        <dbReference type="ChEBI" id="CHEBI:57856"/>
        <dbReference type="ChEBI" id="CHEBI:59789"/>
        <dbReference type="ChEBI" id="CHEBI:90615"/>
        <dbReference type="ChEBI" id="CHEBI:90616"/>
        <dbReference type="EC" id="2.1.1.72"/>
    </reaction>
</comment>
<evidence type="ECO:0000256" key="5">
    <source>
        <dbReference type="ARBA" id="ARBA00047942"/>
    </source>
</evidence>
<dbReference type="GO" id="GO:0009007">
    <property type="term" value="F:site-specific DNA-methyltransferase (adenine-specific) activity"/>
    <property type="evidence" value="ECO:0007669"/>
    <property type="project" value="UniProtKB-EC"/>
</dbReference>
<dbReference type="STRING" id="886293.Sinac_4378"/>
<evidence type="ECO:0000259" key="7">
    <source>
        <dbReference type="Pfam" id="PF07669"/>
    </source>
</evidence>
<evidence type="ECO:0000256" key="2">
    <source>
        <dbReference type="ARBA" id="ARBA00022603"/>
    </source>
</evidence>
<accession>L0DH36</accession>
<proteinExistence type="predicted"/>
<keyword evidence="3 8" id="KW-0808">Transferase</keyword>
<dbReference type="PROSITE" id="PS00092">
    <property type="entry name" value="N6_MTASE"/>
    <property type="match status" value="1"/>
</dbReference>
<dbReference type="OrthoDB" id="249114at2"/>
<dbReference type="AlphaFoldDB" id="L0DH36"/>
<dbReference type="Pfam" id="PF07669">
    <property type="entry name" value="Eco57I"/>
    <property type="match status" value="1"/>
</dbReference>
<dbReference type="eggNOG" id="COG0286">
    <property type="taxonomic scope" value="Bacteria"/>
</dbReference>
<evidence type="ECO:0000313" key="9">
    <source>
        <dbReference type="Proteomes" id="UP000010798"/>
    </source>
</evidence>
<feature type="compositionally biased region" description="Basic and acidic residues" evidence="6">
    <location>
        <begin position="668"/>
        <end position="677"/>
    </location>
</feature>
<dbReference type="GO" id="GO:0032259">
    <property type="term" value="P:methylation"/>
    <property type="evidence" value="ECO:0007669"/>
    <property type="project" value="UniProtKB-KW"/>
</dbReference>
<evidence type="ECO:0000256" key="3">
    <source>
        <dbReference type="ARBA" id="ARBA00022679"/>
    </source>
</evidence>
<evidence type="ECO:0000256" key="6">
    <source>
        <dbReference type="SAM" id="MobiDB-lite"/>
    </source>
</evidence>
<dbReference type="InterPro" id="IPR011639">
    <property type="entry name" value="MethylTrfase_TaqI-like_dom"/>
</dbReference>
<dbReference type="GO" id="GO:0003676">
    <property type="term" value="F:nucleic acid binding"/>
    <property type="evidence" value="ECO:0007669"/>
    <property type="project" value="InterPro"/>
</dbReference>
<dbReference type="EMBL" id="CP003364">
    <property type="protein sequence ID" value="AGA28572.1"/>
    <property type="molecule type" value="Genomic_DNA"/>
</dbReference>
<dbReference type="KEGG" id="saci:Sinac_4378"/>
<protein>
    <recommendedName>
        <fullName evidence="1">site-specific DNA-methyltransferase (adenine-specific)</fullName>
        <ecNumber evidence="1">2.1.1.72</ecNumber>
    </recommendedName>
</protein>
<dbReference type="REBASE" id="50985">
    <property type="entry name" value="Sac18658ORFGP"/>
</dbReference>
<dbReference type="GO" id="GO:0006304">
    <property type="term" value="P:DNA modification"/>
    <property type="evidence" value="ECO:0007669"/>
    <property type="project" value="InterPro"/>
</dbReference>
<keyword evidence="9" id="KW-1185">Reference proteome</keyword>
<dbReference type="EC" id="2.1.1.72" evidence="1"/>
<dbReference type="PRINTS" id="PR00507">
    <property type="entry name" value="N12N6MTFRASE"/>
</dbReference>
<dbReference type="InterPro" id="IPR002052">
    <property type="entry name" value="DNA_methylase_N6_adenine_CS"/>
</dbReference>
<dbReference type="SUPFAM" id="SSF53335">
    <property type="entry name" value="S-adenosyl-L-methionine-dependent methyltransferases"/>
    <property type="match status" value="1"/>
</dbReference>
<feature type="domain" description="Type II methyltransferase M.TaqI-like" evidence="7">
    <location>
        <begin position="397"/>
        <end position="570"/>
    </location>
</feature>
<organism evidence="8 9">
    <name type="scientific">Singulisphaera acidiphila (strain ATCC BAA-1392 / DSM 18658 / VKM B-2454 / MOB10)</name>
    <dbReference type="NCBI Taxonomy" id="886293"/>
    <lineage>
        <taxon>Bacteria</taxon>
        <taxon>Pseudomonadati</taxon>
        <taxon>Planctomycetota</taxon>
        <taxon>Planctomycetia</taxon>
        <taxon>Isosphaerales</taxon>
        <taxon>Isosphaeraceae</taxon>
        <taxon>Singulisphaera</taxon>
    </lineage>
</organism>
<keyword evidence="2 8" id="KW-0489">Methyltransferase</keyword>
<sequence length="1048" mass="118249">MTNEPGINWRDEFGLGNLRPPIFFSSVEELDQAGASAPQPQTLRRAFEQFGIDGVLCQDGLPVIYFRRVETIDAGDVSKLRLRFWNQGVVPVLVLISPDRVHVYSGLAEPTDEQAVGAKSNSLVETLDRVSEGLRSFVLAVESGEYFRRNAKHFDPEQRVDRNLLRNLRATRERLAKMKETDVPPHVLDSLLCRLVFTCYLFDRGAIDRDYLVSHGIAQAEHLRDVLGLTPRSMAKTVLYKLFSQLAEDFNGDLFSDDLAAESEQITDVHLNVVNSFFQATDIVSGQHSFSFWLYDFGIIPIETISQIYEHFLTAADAEGKKKSGAFYTPRFLAEIVLDMALAGEASLLDKRFLDPSCGSGIFLVGLFNRLAESWTRANPDATYVRRANGLLKILRENLFGIDKNRTACRITAFSLYLAFLDHLSPPEIRKLQSAGKMLPRLVHAPHESRAEDRGGTIRCADFFTSEAALPRLVDVVVGNPPWISVTDLQSPPAVWCNDPSRQLPFPDNQLATAFTWKAAEHVSPDGSICFVLPHGTLFHHRDRAIDFQRALFTRHAVERVLNLADYRFFLFAESSVAAIVIRYRKQPPANVRQRIDYLAPKTSWGVKQAEVLTVHTEDRTILTVKEVLDDLKGKDAPQIWKQRFWASPRDWRLLDRLSLYPRLRDQVRQPRDRESSKPWLMAEGFQPFGENDPPEDEKTLSLPGRNFIPAKSKHLDLFLLESDCNRLASDQVQVRRRIKDTSIFRSPHVLVTEGLSGIAFADFDVSFQHAVRGIHGPQKDRNLLIFLTVYLRTKLARYYLFHTSTNWGISRPRVTVEELLRAPFPLPKDHPDPATATRIVDEIAAIVTEAARRTDPLMTDREGIVRNATLKLEPLVNQYFDIHPMEKALIEDTADITIPSIQPRRGTVKVASIMPAGSDVRATYTDWLCRTLNGWSKNGPFQVRGQSVASEQLGVGLAILEKTRRGDGPGTVDIDATGLLDTLSHLQQLVNQRHSTLEIARGLKIFDRNRLYVVKPIGLRYWSRTAALNDADEIAGTLLMHSAKEGA</sequence>
<gene>
    <name evidence="8" type="ordered locus">Sinac_4378</name>
</gene>
<name>L0DH36_SINAD</name>
<evidence type="ECO:0000256" key="1">
    <source>
        <dbReference type="ARBA" id="ARBA00011900"/>
    </source>
</evidence>
<dbReference type="InterPro" id="IPR050953">
    <property type="entry name" value="N4_N6_ade-DNA_methylase"/>
</dbReference>
<keyword evidence="4" id="KW-0949">S-adenosyl-L-methionine</keyword>
<dbReference type="HOGENOM" id="CLU_007039_0_0_0"/>
<reference evidence="8 9" key="1">
    <citation type="submission" date="2012-02" db="EMBL/GenBank/DDBJ databases">
        <title>Complete sequence of chromosome of Singulisphaera acidiphila DSM 18658.</title>
        <authorList>
            <consortium name="US DOE Joint Genome Institute (JGI-PGF)"/>
            <person name="Lucas S."/>
            <person name="Copeland A."/>
            <person name="Lapidus A."/>
            <person name="Glavina del Rio T."/>
            <person name="Dalin E."/>
            <person name="Tice H."/>
            <person name="Bruce D."/>
            <person name="Goodwin L."/>
            <person name="Pitluck S."/>
            <person name="Peters L."/>
            <person name="Ovchinnikova G."/>
            <person name="Chertkov O."/>
            <person name="Kyrpides N."/>
            <person name="Mavromatis K."/>
            <person name="Ivanova N."/>
            <person name="Brettin T."/>
            <person name="Detter J.C."/>
            <person name="Han C."/>
            <person name="Larimer F."/>
            <person name="Land M."/>
            <person name="Hauser L."/>
            <person name="Markowitz V."/>
            <person name="Cheng J.-F."/>
            <person name="Hugenholtz P."/>
            <person name="Woyke T."/>
            <person name="Wu D."/>
            <person name="Tindall B."/>
            <person name="Pomrenke H."/>
            <person name="Brambilla E."/>
            <person name="Klenk H.-P."/>
            <person name="Eisen J.A."/>
        </authorList>
    </citation>
    <scope>NUCLEOTIDE SEQUENCE [LARGE SCALE GENOMIC DNA]</scope>
    <source>
        <strain evidence="9">ATCC BAA-1392 / DSM 18658 / VKM B-2454 / MOB10</strain>
    </source>
</reference>
<dbReference type="Proteomes" id="UP000010798">
    <property type="component" value="Chromosome"/>
</dbReference>
<feature type="region of interest" description="Disordered" evidence="6">
    <location>
        <begin position="668"/>
        <end position="700"/>
    </location>
</feature>
<dbReference type="PANTHER" id="PTHR33841:SF1">
    <property type="entry name" value="DNA METHYLTRANSFERASE A"/>
    <property type="match status" value="1"/>
</dbReference>
<dbReference type="Gene3D" id="3.40.50.150">
    <property type="entry name" value="Vaccinia Virus protein VP39"/>
    <property type="match status" value="1"/>
</dbReference>
<dbReference type="InterPro" id="IPR029063">
    <property type="entry name" value="SAM-dependent_MTases_sf"/>
</dbReference>
<dbReference type="PANTHER" id="PTHR33841">
    <property type="entry name" value="DNA METHYLTRANSFERASE YEEA-RELATED"/>
    <property type="match status" value="1"/>
</dbReference>